<keyword evidence="2" id="KW-1185">Reference proteome</keyword>
<organism evidence="1 2">
    <name type="scientific">Coemansia nantahalensis</name>
    <dbReference type="NCBI Taxonomy" id="2789366"/>
    <lineage>
        <taxon>Eukaryota</taxon>
        <taxon>Fungi</taxon>
        <taxon>Fungi incertae sedis</taxon>
        <taxon>Zoopagomycota</taxon>
        <taxon>Kickxellomycotina</taxon>
        <taxon>Kickxellomycetes</taxon>
        <taxon>Kickxellales</taxon>
        <taxon>Kickxellaceae</taxon>
        <taxon>Coemansia</taxon>
    </lineage>
</organism>
<dbReference type="EMBL" id="JANBUJ010003282">
    <property type="protein sequence ID" value="KAJ2761222.1"/>
    <property type="molecule type" value="Genomic_DNA"/>
</dbReference>
<gene>
    <name evidence="1" type="primary">NEO1_2</name>
    <name evidence="1" type="ORF">IWQ57_006106</name>
</gene>
<name>A0ACC1JKZ9_9FUNG</name>
<evidence type="ECO:0000313" key="1">
    <source>
        <dbReference type="EMBL" id="KAJ2761222.1"/>
    </source>
</evidence>
<reference evidence="1" key="1">
    <citation type="submission" date="2022-07" db="EMBL/GenBank/DDBJ databases">
        <title>Phylogenomic reconstructions and comparative analyses of Kickxellomycotina fungi.</title>
        <authorList>
            <person name="Reynolds N.K."/>
            <person name="Stajich J.E."/>
            <person name="Barry K."/>
            <person name="Grigoriev I.V."/>
            <person name="Crous P."/>
            <person name="Smith M.E."/>
        </authorList>
    </citation>
    <scope>NUCLEOTIDE SEQUENCE</scope>
    <source>
        <strain evidence="1">CBS 109366</strain>
    </source>
</reference>
<sequence length="240" mass="27085">GKQASLAADFSVLQFAFLARLLLWHGRNSYKRSAKLAQFVIHRGLIISIMQVVFSALFYFAPIALFQGMLLVGYTTVYTMAPVFSLVLDRDVSEDIALLYPELYAELTKGRALSLKTFFTWLLISIYQGGALMMIAVWLFDTEFVHVVSIAFTGLVLNELLMVALEIRTWHRLMLWSILGSLAVYVASIWVLPAYFDPAFILSAPFVWKSLVITAVSSVPLYIIKILRRIYAPPAYAKLT</sequence>
<protein>
    <submittedName>
        <fullName evidence="1">Aminophospholipid-translocase</fullName>
    </submittedName>
</protein>
<comment type="caution">
    <text evidence="1">The sequence shown here is derived from an EMBL/GenBank/DDBJ whole genome shotgun (WGS) entry which is preliminary data.</text>
</comment>
<accession>A0ACC1JKZ9</accession>
<dbReference type="Proteomes" id="UP001140234">
    <property type="component" value="Unassembled WGS sequence"/>
</dbReference>
<evidence type="ECO:0000313" key="2">
    <source>
        <dbReference type="Proteomes" id="UP001140234"/>
    </source>
</evidence>
<feature type="non-terminal residue" evidence="1">
    <location>
        <position position="1"/>
    </location>
</feature>
<proteinExistence type="predicted"/>